<comment type="caution">
    <text evidence="2">The sequence shown here is derived from an EMBL/GenBank/DDBJ whole genome shotgun (WGS) entry which is preliminary data.</text>
</comment>
<protein>
    <submittedName>
        <fullName evidence="2">Uncharacterized protein</fullName>
    </submittedName>
</protein>
<organism evidence="2 3">
    <name type="scientific">Armillaria novae-zelandiae</name>
    <dbReference type="NCBI Taxonomy" id="153914"/>
    <lineage>
        <taxon>Eukaryota</taxon>
        <taxon>Fungi</taxon>
        <taxon>Dikarya</taxon>
        <taxon>Basidiomycota</taxon>
        <taxon>Agaricomycotina</taxon>
        <taxon>Agaricomycetes</taxon>
        <taxon>Agaricomycetidae</taxon>
        <taxon>Agaricales</taxon>
        <taxon>Marasmiineae</taxon>
        <taxon>Physalacriaceae</taxon>
        <taxon>Armillaria</taxon>
    </lineage>
</organism>
<evidence type="ECO:0000256" key="1">
    <source>
        <dbReference type="SAM" id="Phobius"/>
    </source>
</evidence>
<keyword evidence="1" id="KW-0472">Membrane</keyword>
<reference evidence="2" key="1">
    <citation type="submission" date="2023-06" db="EMBL/GenBank/DDBJ databases">
        <authorList>
            <consortium name="Lawrence Berkeley National Laboratory"/>
            <person name="Ahrendt S."/>
            <person name="Sahu N."/>
            <person name="Indic B."/>
            <person name="Wong-Bajracharya J."/>
            <person name="Merenyi Z."/>
            <person name="Ke H.-M."/>
            <person name="Monk M."/>
            <person name="Kocsube S."/>
            <person name="Drula E."/>
            <person name="Lipzen A."/>
            <person name="Balint B."/>
            <person name="Henrissat B."/>
            <person name="Andreopoulos B."/>
            <person name="Martin F.M."/>
            <person name="Harder C.B."/>
            <person name="Rigling D."/>
            <person name="Ford K.L."/>
            <person name="Foster G.D."/>
            <person name="Pangilinan J."/>
            <person name="Papanicolaou A."/>
            <person name="Barry K."/>
            <person name="LaButti K."/>
            <person name="Viragh M."/>
            <person name="Koriabine M."/>
            <person name="Yan M."/>
            <person name="Riley R."/>
            <person name="Champramary S."/>
            <person name="Plett K.L."/>
            <person name="Tsai I.J."/>
            <person name="Slot J."/>
            <person name="Sipos G."/>
            <person name="Plett J."/>
            <person name="Nagy L.G."/>
            <person name="Grigoriev I.V."/>
        </authorList>
    </citation>
    <scope>NUCLEOTIDE SEQUENCE</scope>
    <source>
        <strain evidence="2">ICMP 16352</strain>
    </source>
</reference>
<dbReference type="AlphaFoldDB" id="A0AA39NHJ2"/>
<proteinExistence type="predicted"/>
<sequence>MLNQNIFQLCYSLIKILGFLLKVLLSCMIILPLDKSLYHQKCEGFYVVVRGFCILLSHTCKIYSATRAFQQGVNLAVTSIWPAYSCYSLDTVVHSPNHRWINTLTAVDADQQSQPVHLNLLTGLLLINGKPLGRLPKDITSHATYVRIFGTKILDIVPSDKPGIEYATRLPILGWQVYLGLRNDVLIVQTKKDDILLELIPHTTFNHDLPCLFIEEYTHWINLNPLSTEIEIRPLVSLWQSSPQNWRMIFNAPKREMLVDRQKMVDIHSQTFKMISGCLQNFEKCHYIHIMYNVHYFIC</sequence>
<accession>A0AA39NHJ2</accession>
<evidence type="ECO:0000313" key="3">
    <source>
        <dbReference type="Proteomes" id="UP001175227"/>
    </source>
</evidence>
<dbReference type="Proteomes" id="UP001175227">
    <property type="component" value="Unassembled WGS sequence"/>
</dbReference>
<keyword evidence="1" id="KW-1133">Transmembrane helix</keyword>
<keyword evidence="3" id="KW-1185">Reference proteome</keyword>
<gene>
    <name evidence="2" type="ORF">IW261DRAFT_1160647</name>
</gene>
<keyword evidence="1" id="KW-0812">Transmembrane</keyword>
<feature type="transmembrane region" description="Helical" evidence="1">
    <location>
        <begin position="6"/>
        <end position="31"/>
    </location>
</feature>
<dbReference type="EMBL" id="JAUEPR010000095">
    <property type="protein sequence ID" value="KAK0465634.1"/>
    <property type="molecule type" value="Genomic_DNA"/>
</dbReference>
<evidence type="ECO:0000313" key="2">
    <source>
        <dbReference type="EMBL" id="KAK0465634.1"/>
    </source>
</evidence>
<name>A0AA39NHJ2_9AGAR</name>